<evidence type="ECO:0000313" key="12">
    <source>
        <dbReference type="Proteomes" id="UP000011592"/>
    </source>
</evidence>
<dbReference type="PATRIC" id="fig|1230459.4.peg.4080"/>
<dbReference type="GeneID" id="13351387"/>
<accession>L9YNK3</accession>
<dbReference type="NCBIfam" id="TIGR02188">
    <property type="entry name" value="Ac_CoA_lig_AcsA"/>
    <property type="match status" value="1"/>
</dbReference>
<dbReference type="InterPro" id="IPR011904">
    <property type="entry name" value="Ac_CoA_lig"/>
</dbReference>
<dbReference type="EMBL" id="AOIJ01000087">
    <property type="protein sequence ID" value="ELY75261.1"/>
    <property type="molecule type" value="Genomic_DNA"/>
</dbReference>
<dbReference type="InterPro" id="IPR045851">
    <property type="entry name" value="AMP-bd_C_sf"/>
</dbReference>
<dbReference type="GO" id="GO:0005524">
    <property type="term" value="F:ATP binding"/>
    <property type="evidence" value="ECO:0007669"/>
    <property type="project" value="UniProtKB-KW"/>
</dbReference>
<feature type="domain" description="AMP-binding enzyme C-terminal" evidence="9">
    <location>
        <begin position="543"/>
        <end position="621"/>
    </location>
</feature>
<dbReference type="Gene3D" id="3.30.300.30">
    <property type="match status" value="1"/>
</dbReference>
<name>L9YNK3_9EURY</name>
<evidence type="ECO:0000313" key="11">
    <source>
        <dbReference type="EMBL" id="ELY75261.1"/>
    </source>
</evidence>
<reference evidence="11 12" key="1">
    <citation type="journal article" date="2014" name="PLoS Genet.">
        <title>Phylogenetically driven sequencing of extremely halophilic archaea reveals strategies for static and dynamic osmo-response.</title>
        <authorList>
            <person name="Becker E.A."/>
            <person name="Seitzer P.M."/>
            <person name="Tritt A."/>
            <person name="Larsen D."/>
            <person name="Krusor M."/>
            <person name="Yao A.I."/>
            <person name="Wu D."/>
            <person name="Madern D."/>
            <person name="Eisen J.A."/>
            <person name="Darling A.E."/>
            <person name="Facciotti M.T."/>
        </authorList>
    </citation>
    <scope>NUCLEOTIDE SEQUENCE [LARGE SCALE GENOMIC DNA]</scope>
    <source>
        <strain evidence="11 12">JCM 14663</strain>
    </source>
</reference>
<evidence type="ECO:0000256" key="1">
    <source>
        <dbReference type="ARBA" id="ARBA00006432"/>
    </source>
</evidence>
<evidence type="ECO:0000256" key="4">
    <source>
        <dbReference type="ARBA" id="ARBA00022741"/>
    </source>
</evidence>
<organism evidence="11 12">
    <name type="scientific">Natrinema gari JCM 14663</name>
    <dbReference type="NCBI Taxonomy" id="1230459"/>
    <lineage>
        <taxon>Archaea</taxon>
        <taxon>Methanobacteriati</taxon>
        <taxon>Methanobacteriota</taxon>
        <taxon>Stenosarchaea group</taxon>
        <taxon>Halobacteria</taxon>
        <taxon>Halobacteriales</taxon>
        <taxon>Natrialbaceae</taxon>
        <taxon>Natrinema</taxon>
    </lineage>
</organism>
<feature type="domain" description="AMP-dependent synthetase/ligase" evidence="8">
    <location>
        <begin position="96"/>
        <end position="481"/>
    </location>
</feature>
<dbReference type="PROSITE" id="PS00455">
    <property type="entry name" value="AMP_BINDING"/>
    <property type="match status" value="1"/>
</dbReference>
<dbReference type="GO" id="GO:0043955">
    <property type="term" value="F:3-hydroxypropionyl-CoA synthetase activity"/>
    <property type="evidence" value="ECO:0007669"/>
    <property type="project" value="UniProtKB-ARBA"/>
</dbReference>
<proteinExistence type="inferred from homology"/>
<dbReference type="GO" id="GO:0043427">
    <property type="term" value="P:carbon fixation by 3-hydroxypropionate cycle"/>
    <property type="evidence" value="ECO:0007669"/>
    <property type="project" value="UniProtKB-ARBA"/>
</dbReference>
<dbReference type="Pfam" id="PF16177">
    <property type="entry name" value="ACAS_N"/>
    <property type="match status" value="1"/>
</dbReference>
<dbReference type="GO" id="GO:0016208">
    <property type="term" value="F:AMP binding"/>
    <property type="evidence" value="ECO:0007669"/>
    <property type="project" value="InterPro"/>
</dbReference>
<dbReference type="GO" id="GO:0019427">
    <property type="term" value="P:acetyl-CoA biosynthetic process from acetate"/>
    <property type="evidence" value="ECO:0007669"/>
    <property type="project" value="UniProtKB-UniRule"/>
</dbReference>
<feature type="domain" description="Acetyl-coenzyme A synthetase N-terminal" evidence="10">
    <location>
        <begin position="37"/>
        <end position="87"/>
    </location>
</feature>
<dbReference type="Gene3D" id="3.40.50.12780">
    <property type="entry name" value="N-terminal domain of ligase-like"/>
    <property type="match status" value="1"/>
</dbReference>
<dbReference type="NCBIfam" id="NF001208">
    <property type="entry name" value="PRK00174.1"/>
    <property type="match status" value="1"/>
</dbReference>
<protein>
    <recommendedName>
        <fullName evidence="2 6">Acetate--CoA ligase</fullName>
        <ecNumber evidence="2 6">6.2.1.1</ecNumber>
    </recommendedName>
</protein>
<dbReference type="SUPFAM" id="SSF56801">
    <property type="entry name" value="Acetyl-CoA synthetase-like"/>
    <property type="match status" value="1"/>
</dbReference>
<dbReference type="InterPro" id="IPR032387">
    <property type="entry name" value="ACAS_N"/>
</dbReference>
<keyword evidence="12" id="KW-1185">Reference proteome</keyword>
<dbReference type="InterPro" id="IPR042099">
    <property type="entry name" value="ANL_N_sf"/>
</dbReference>
<sequence>MVDRNGWGRDASTSIGTTHAPPESFVEQANVSDPGVHDEFAANWPECWERAAALLSWDEPYETVLADGDAPFYRWFADGRLNASYNCLDRHLESGRKNHAAIRWEGKQGERRTYTYRDLYVEVNEFAAALRDRGVEEDDVVTIYLPMIPELPIAMLACARIGAPHSVVFAGLSADALATRMDAADSEYLVTCDGYYRRGDAFNQKSKADNARIALEQDVRTVVVDRLGDDLPHVLGDDEWDYHDLRDEFAGETVAPVSRDAEDMLFLMYTSGTTGEPKGVVHSTGGYLAHVAWTSHAVLDVKPDDTYWCAADIGWITGHSYIVYGPLALGTTTVMYEGTPDYPDRDRLWEIVDRNAVDVFYTAPTAIRAFMKWGSDYPGDHDLSSLRLLGTVGEPISPRPWNWYREHIGGGDCPVVDTWWQTETGAVTISTLPGIDEMKPGSAGPPLPGIDARVVDEAGDDVAPGETGYLTIGRPWPGMARTLYDNDERFVAEYWRRFSDPASDDWRYFSGDTARVDEDGYITVLGRVDDVISVSGHRLGTVEIESAIADADGVAEAAVVGRSSETGETDIYAYVSTERGHDSGREIRRAIRDNVESAIGPLARPEAVIFTPELPKTRSGKIMRRLLEDVANGEELGDTSALRNPEIVGEIQAEIGDAGDREDADR</sequence>
<evidence type="ECO:0000256" key="3">
    <source>
        <dbReference type="ARBA" id="ARBA00022598"/>
    </source>
</evidence>
<keyword evidence="3 11" id="KW-0436">Ligase</keyword>
<evidence type="ECO:0000256" key="7">
    <source>
        <dbReference type="SAM" id="MobiDB-lite"/>
    </source>
</evidence>
<dbReference type="InterPro" id="IPR020845">
    <property type="entry name" value="AMP-binding_CS"/>
</dbReference>
<feature type="region of interest" description="Disordered" evidence="7">
    <location>
        <begin position="1"/>
        <end position="23"/>
    </location>
</feature>
<dbReference type="AlphaFoldDB" id="L9YNK3"/>
<keyword evidence="5" id="KW-0067">ATP-binding</keyword>
<dbReference type="PANTHER" id="PTHR24095:SF14">
    <property type="entry name" value="ACETYL-COENZYME A SYNTHETASE 1"/>
    <property type="match status" value="1"/>
</dbReference>
<dbReference type="EC" id="6.2.1.1" evidence="2 6"/>
<dbReference type="Pfam" id="PF13193">
    <property type="entry name" value="AMP-binding_C"/>
    <property type="match status" value="1"/>
</dbReference>
<dbReference type="Proteomes" id="UP000011592">
    <property type="component" value="Unassembled WGS sequence"/>
</dbReference>
<evidence type="ECO:0000256" key="5">
    <source>
        <dbReference type="ARBA" id="ARBA00022840"/>
    </source>
</evidence>
<dbReference type="FunFam" id="3.40.50.12780:FF:000001">
    <property type="entry name" value="Acetyl-coenzyme A synthetase"/>
    <property type="match status" value="1"/>
</dbReference>
<evidence type="ECO:0000256" key="6">
    <source>
        <dbReference type="NCBIfam" id="TIGR02188"/>
    </source>
</evidence>
<evidence type="ECO:0000259" key="8">
    <source>
        <dbReference type="Pfam" id="PF00501"/>
    </source>
</evidence>
<comment type="caution">
    <text evidence="11">The sequence shown here is derived from an EMBL/GenBank/DDBJ whole genome shotgun (WGS) entry which is preliminary data.</text>
</comment>
<dbReference type="PANTHER" id="PTHR24095">
    <property type="entry name" value="ACETYL-COENZYME A SYNTHETASE"/>
    <property type="match status" value="1"/>
</dbReference>
<keyword evidence="4" id="KW-0547">Nucleotide-binding</keyword>
<evidence type="ECO:0000259" key="10">
    <source>
        <dbReference type="Pfam" id="PF16177"/>
    </source>
</evidence>
<dbReference type="InterPro" id="IPR000873">
    <property type="entry name" value="AMP-dep_synth/lig_dom"/>
</dbReference>
<dbReference type="InterPro" id="IPR025110">
    <property type="entry name" value="AMP-bd_C"/>
</dbReference>
<comment type="similarity">
    <text evidence="1">Belongs to the ATP-dependent AMP-binding enzyme family.</text>
</comment>
<gene>
    <name evidence="11" type="ORF">C486_20559</name>
</gene>
<evidence type="ECO:0000256" key="2">
    <source>
        <dbReference type="ARBA" id="ARBA00013275"/>
    </source>
</evidence>
<evidence type="ECO:0000259" key="9">
    <source>
        <dbReference type="Pfam" id="PF13193"/>
    </source>
</evidence>
<dbReference type="GO" id="GO:0003987">
    <property type="term" value="F:acetate-CoA ligase activity"/>
    <property type="evidence" value="ECO:0007669"/>
    <property type="project" value="UniProtKB-UniRule"/>
</dbReference>
<dbReference type="RefSeq" id="WP_008459339.1">
    <property type="nucleotide sequence ID" value="NZ_AOIJ01000087.1"/>
</dbReference>
<dbReference type="Pfam" id="PF00501">
    <property type="entry name" value="AMP-binding"/>
    <property type="match status" value="1"/>
</dbReference>